<name>J9GQH2_9ZZZZ</name>
<proteinExistence type="predicted"/>
<protein>
    <submittedName>
        <fullName evidence="1">Secreted protein</fullName>
    </submittedName>
</protein>
<sequence>MQKTLILLFTLLLACTSTVSAQLSQQVKRSRSVFLYPEFQDAKIRQSFGRKVEAKANIYLKDASLVYMENGKIMRAFTKGIFGVTFGDSVEFVKVDSVMARVVAKKDYNYLLCKTTVNMTRYREEESGGAGMDFFEMSDFNVFMNMNEDKRDDDLGIPLMDKYYFSIQGTIIPANESDFKPFVRKEKQADFKELMKDRFWSWKDPKSLVQLLEYL</sequence>
<dbReference type="PROSITE" id="PS51257">
    <property type="entry name" value="PROKAR_LIPOPROTEIN"/>
    <property type="match status" value="1"/>
</dbReference>
<comment type="caution">
    <text evidence="1">The sequence shown here is derived from an EMBL/GenBank/DDBJ whole genome shotgun (WGS) entry which is preliminary data.</text>
</comment>
<gene>
    <name evidence="1" type="ORF">EVA_00983</name>
</gene>
<dbReference type="EMBL" id="AMCI01000158">
    <property type="protein sequence ID" value="EJX10562.1"/>
    <property type="molecule type" value="Genomic_DNA"/>
</dbReference>
<accession>J9GQH2</accession>
<dbReference type="AlphaFoldDB" id="J9GQH2"/>
<organism evidence="1">
    <name type="scientific">gut metagenome</name>
    <dbReference type="NCBI Taxonomy" id="749906"/>
    <lineage>
        <taxon>unclassified sequences</taxon>
        <taxon>metagenomes</taxon>
        <taxon>organismal metagenomes</taxon>
    </lineage>
</organism>
<reference evidence="1" key="1">
    <citation type="journal article" date="2012" name="PLoS ONE">
        <title>Gene sets for utilization of primary and secondary nutrition supplies in the distal gut of endangered iberian lynx.</title>
        <authorList>
            <person name="Alcaide M."/>
            <person name="Messina E."/>
            <person name="Richter M."/>
            <person name="Bargiela R."/>
            <person name="Peplies J."/>
            <person name="Huws S.A."/>
            <person name="Newbold C.J."/>
            <person name="Golyshin P.N."/>
            <person name="Simon M.A."/>
            <person name="Lopez G."/>
            <person name="Yakimov M.M."/>
            <person name="Ferrer M."/>
        </authorList>
    </citation>
    <scope>NUCLEOTIDE SEQUENCE</scope>
</reference>
<evidence type="ECO:0000313" key="1">
    <source>
        <dbReference type="EMBL" id="EJX10562.1"/>
    </source>
</evidence>